<accession>Q3MEX8</accession>
<dbReference type="eggNOG" id="ENOG502ZCA9">
    <property type="taxonomic scope" value="Bacteria"/>
</dbReference>
<reference evidence="3" key="1">
    <citation type="journal article" date="2014" name="Stand. Genomic Sci.">
        <title>Complete genome sequence of Anabaena variabilis ATCC 29413.</title>
        <authorList>
            <person name="Thiel T."/>
            <person name="Pratte B.S."/>
            <person name="Zhong J."/>
            <person name="Goodwin L."/>
            <person name="Copeland A."/>
            <person name="Lucas S."/>
            <person name="Han C."/>
            <person name="Pitluck S."/>
            <person name="Land M.L."/>
            <person name="Kyrpides N.C."/>
            <person name="Woyke T."/>
        </authorList>
    </citation>
    <scope>NUCLEOTIDE SEQUENCE [LARGE SCALE GENOMIC DNA]</scope>
    <source>
        <strain evidence="3">ATCC 29413 / PCC 7937</strain>
    </source>
</reference>
<dbReference type="Pfam" id="PF01789">
    <property type="entry name" value="PsbP"/>
    <property type="match status" value="1"/>
</dbReference>
<feature type="domain" description="PsbP C-terminal" evidence="1">
    <location>
        <begin position="44"/>
        <end position="198"/>
    </location>
</feature>
<dbReference type="GO" id="GO:0019898">
    <property type="term" value="C:extrinsic component of membrane"/>
    <property type="evidence" value="ECO:0007669"/>
    <property type="project" value="InterPro"/>
</dbReference>
<name>Q3MEX8_TRIV2</name>
<sequence>MRNHAYLHIASGLKESVKMWKRIVLTLLLVLSFSLSNPDVAKAAGFKSFVDTADGYEFLYPNGWLQVKVANGPDVVFHDLIEISENISVVISPVPDDKSLKELGTPTEVGYKLGKAALAPPDSGRSAELVNASEYESEGKTYYHLEYLVKLPNQQERHNIASVAVSRGKLFTFNASIPEKRWRKVKGTMEDVANSFVVY</sequence>
<dbReference type="InterPro" id="IPR016123">
    <property type="entry name" value="Mog1/PsbP_a/b/a-sand"/>
</dbReference>
<gene>
    <name evidence="2" type="ordered locus">Ava_0834</name>
</gene>
<proteinExistence type="predicted"/>
<dbReference type="AlphaFoldDB" id="Q3MEX8"/>
<dbReference type="STRING" id="240292.Ava_0834"/>
<protein>
    <submittedName>
        <fullName evidence="2">Photosystem II oxygen evolving complex protein PsbP</fullName>
    </submittedName>
</protein>
<dbReference type="HOGENOM" id="CLU_039569_2_0_3"/>
<dbReference type="InterPro" id="IPR002683">
    <property type="entry name" value="PsbP_C"/>
</dbReference>
<dbReference type="GO" id="GO:0009654">
    <property type="term" value="C:photosystem II oxygen evolving complex"/>
    <property type="evidence" value="ECO:0007669"/>
    <property type="project" value="InterPro"/>
</dbReference>
<dbReference type="PANTHER" id="PTHR31407">
    <property type="match status" value="1"/>
</dbReference>
<dbReference type="Proteomes" id="UP000002533">
    <property type="component" value="Chromosome"/>
</dbReference>
<dbReference type="GO" id="GO:0015979">
    <property type="term" value="P:photosynthesis"/>
    <property type="evidence" value="ECO:0007669"/>
    <property type="project" value="InterPro"/>
</dbReference>
<evidence type="ECO:0000313" key="3">
    <source>
        <dbReference type="Proteomes" id="UP000002533"/>
    </source>
</evidence>
<dbReference type="KEGG" id="ava:Ava_0834"/>
<evidence type="ECO:0000313" key="2">
    <source>
        <dbReference type="EMBL" id="ABA20458.1"/>
    </source>
</evidence>
<dbReference type="PANTHER" id="PTHR31407:SF16">
    <property type="entry name" value="PSBP DOMAIN-CONTAINING PROTEIN 7, CHLOROPLASTIC"/>
    <property type="match status" value="1"/>
</dbReference>
<organism evidence="2 3">
    <name type="scientific">Trichormus variabilis (strain ATCC 29413 / PCC 7937)</name>
    <name type="common">Anabaena variabilis</name>
    <dbReference type="NCBI Taxonomy" id="240292"/>
    <lineage>
        <taxon>Bacteria</taxon>
        <taxon>Bacillati</taxon>
        <taxon>Cyanobacteriota</taxon>
        <taxon>Cyanophyceae</taxon>
        <taxon>Nostocales</taxon>
        <taxon>Nostocaceae</taxon>
        <taxon>Trichormus</taxon>
    </lineage>
</organism>
<dbReference type="SUPFAM" id="SSF55724">
    <property type="entry name" value="Mog1p/PsbP-like"/>
    <property type="match status" value="1"/>
</dbReference>
<dbReference type="GO" id="GO:0005509">
    <property type="term" value="F:calcium ion binding"/>
    <property type="evidence" value="ECO:0007669"/>
    <property type="project" value="InterPro"/>
</dbReference>
<dbReference type="NCBIfam" id="NF040946">
    <property type="entry name" value="PSII_PsbP"/>
    <property type="match status" value="1"/>
</dbReference>
<dbReference type="EMBL" id="CP000117">
    <property type="protein sequence ID" value="ABA20458.1"/>
    <property type="molecule type" value="Genomic_DNA"/>
</dbReference>
<dbReference type="Gene3D" id="3.40.1000.10">
    <property type="entry name" value="Mog1/PsbP, alpha/beta/alpha sandwich"/>
    <property type="match status" value="1"/>
</dbReference>
<evidence type="ECO:0000259" key="1">
    <source>
        <dbReference type="Pfam" id="PF01789"/>
    </source>
</evidence>